<gene>
    <name evidence="6" type="primary">cph2_4</name>
    <name evidence="6" type="ORF">LOM8899_03815</name>
</gene>
<dbReference type="SMART" id="SM00267">
    <property type="entry name" value="GGDEF"/>
    <property type="match status" value="1"/>
</dbReference>
<comment type="catalytic activity">
    <reaction evidence="2">
        <text>2 GTP = 3',3'-c-di-GMP + 2 diphosphate</text>
        <dbReference type="Rhea" id="RHEA:24898"/>
        <dbReference type="ChEBI" id="CHEBI:33019"/>
        <dbReference type="ChEBI" id="CHEBI:37565"/>
        <dbReference type="ChEBI" id="CHEBI:58805"/>
        <dbReference type="EC" id="2.7.7.65"/>
    </reaction>
</comment>
<dbReference type="EC" id="2.7.7.65" evidence="1"/>
<dbReference type="CDD" id="cd01949">
    <property type="entry name" value="GGDEF"/>
    <property type="match status" value="1"/>
</dbReference>
<evidence type="ECO:0000256" key="3">
    <source>
        <dbReference type="SAM" id="MobiDB-lite"/>
    </source>
</evidence>
<dbReference type="RefSeq" id="WP_133065071.1">
    <property type="nucleotide sequence ID" value="NZ_FXZK01000011.1"/>
</dbReference>
<protein>
    <recommendedName>
        <fullName evidence="1">diguanylate cyclase</fullName>
        <ecNumber evidence="1">2.7.7.65</ecNumber>
    </recommendedName>
</protein>
<evidence type="ECO:0000259" key="5">
    <source>
        <dbReference type="PROSITE" id="PS50887"/>
    </source>
</evidence>
<dbReference type="InterPro" id="IPR000160">
    <property type="entry name" value="GGDEF_dom"/>
</dbReference>
<feature type="transmembrane region" description="Helical" evidence="4">
    <location>
        <begin position="83"/>
        <end position="103"/>
    </location>
</feature>
<dbReference type="InterPro" id="IPR043128">
    <property type="entry name" value="Rev_trsase/Diguanyl_cyclase"/>
</dbReference>
<feature type="transmembrane region" description="Helical" evidence="4">
    <location>
        <begin position="178"/>
        <end position="195"/>
    </location>
</feature>
<dbReference type="FunFam" id="3.30.70.270:FF:000001">
    <property type="entry name" value="Diguanylate cyclase domain protein"/>
    <property type="match status" value="1"/>
</dbReference>
<keyword evidence="7" id="KW-1185">Reference proteome</keyword>
<dbReference type="GO" id="GO:0043709">
    <property type="term" value="P:cell adhesion involved in single-species biofilm formation"/>
    <property type="evidence" value="ECO:0007669"/>
    <property type="project" value="TreeGrafter"/>
</dbReference>
<dbReference type="PANTHER" id="PTHR45138:SF9">
    <property type="entry name" value="DIGUANYLATE CYCLASE DGCM-RELATED"/>
    <property type="match status" value="1"/>
</dbReference>
<feature type="region of interest" description="Disordered" evidence="3">
    <location>
        <begin position="398"/>
        <end position="419"/>
    </location>
</feature>
<feature type="compositionally biased region" description="Polar residues" evidence="3">
    <location>
        <begin position="407"/>
        <end position="419"/>
    </location>
</feature>
<feature type="transmembrane region" description="Helical" evidence="4">
    <location>
        <begin position="244"/>
        <end position="265"/>
    </location>
</feature>
<dbReference type="SUPFAM" id="SSF55073">
    <property type="entry name" value="Nucleotide cyclase"/>
    <property type="match status" value="1"/>
</dbReference>
<dbReference type="Pfam" id="PF00990">
    <property type="entry name" value="GGDEF"/>
    <property type="match status" value="1"/>
</dbReference>
<feature type="transmembrane region" description="Helical" evidence="4">
    <location>
        <begin position="148"/>
        <end position="166"/>
    </location>
</feature>
<dbReference type="PROSITE" id="PS50887">
    <property type="entry name" value="GGDEF"/>
    <property type="match status" value="1"/>
</dbReference>
<dbReference type="NCBIfam" id="TIGR00254">
    <property type="entry name" value="GGDEF"/>
    <property type="match status" value="1"/>
</dbReference>
<feature type="transmembrane region" description="Helical" evidence="4">
    <location>
        <begin position="215"/>
        <end position="232"/>
    </location>
</feature>
<evidence type="ECO:0000256" key="4">
    <source>
        <dbReference type="SAM" id="Phobius"/>
    </source>
</evidence>
<dbReference type="OrthoDB" id="9812260at2"/>
<dbReference type="AlphaFoldDB" id="A0A238LJC3"/>
<feature type="transmembrane region" description="Helical" evidence="4">
    <location>
        <begin position="60"/>
        <end position="76"/>
    </location>
</feature>
<feature type="domain" description="GGDEF" evidence="5">
    <location>
        <begin position="315"/>
        <end position="458"/>
    </location>
</feature>
<name>A0A238LJC3_9RHOB</name>
<dbReference type="Gene3D" id="3.30.70.270">
    <property type="match status" value="1"/>
</dbReference>
<dbReference type="PANTHER" id="PTHR45138">
    <property type="entry name" value="REGULATORY COMPONENTS OF SENSORY TRANSDUCTION SYSTEM"/>
    <property type="match status" value="1"/>
</dbReference>
<dbReference type="InterPro" id="IPR050469">
    <property type="entry name" value="Diguanylate_Cyclase"/>
</dbReference>
<feature type="transmembrane region" description="Helical" evidence="4">
    <location>
        <begin position="123"/>
        <end position="141"/>
    </location>
</feature>
<evidence type="ECO:0000313" key="7">
    <source>
        <dbReference type="Proteomes" id="UP000201613"/>
    </source>
</evidence>
<dbReference type="GO" id="GO:0005886">
    <property type="term" value="C:plasma membrane"/>
    <property type="evidence" value="ECO:0007669"/>
    <property type="project" value="TreeGrafter"/>
</dbReference>
<accession>A0A238LJC3</accession>
<keyword evidence="4" id="KW-0472">Membrane</keyword>
<evidence type="ECO:0000256" key="2">
    <source>
        <dbReference type="ARBA" id="ARBA00034247"/>
    </source>
</evidence>
<feature type="transmembrane region" description="Helical" evidence="4">
    <location>
        <begin position="21"/>
        <end position="40"/>
    </location>
</feature>
<dbReference type="Proteomes" id="UP000201613">
    <property type="component" value="Unassembled WGS sequence"/>
</dbReference>
<dbReference type="GO" id="GO:1902201">
    <property type="term" value="P:negative regulation of bacterial-type flagellum-dependent cell motility"/>
    <property type="evidence" value="ECO:0007669"/>
    <property type="project" value="TreeGrafter"/>
</dbReference>
<sequence length="461" mass="51077">MSLISAKARTGRNRYVLLVQYWRKPLAVTGMIFATWGMMLRVADVIRGDEVRSNSPQMHPLIYLALIWMSIGLFRFRRSMPIARLRIAVSTMFLCIALFHLLRGVLLPSSGVTAFSRFGSFEADTALILVMLYGCNLTWAYHSRSSQLFLIAGVTLVLNAVVGQTYSLSFFGGQMSPLTALALLANTLAIVTINANRPQVRVVFLADEIGLRTRLMLVAGVIVPWFAGGLLVRTIPMSEQHAQMASVGIAIVIWCIAAMTIYSGYLNNKSDGVRRVAERRLRVLATQDALTGVLNRAGLMIEMNRNWERFQAGKGTSGVILLDLDNFKKINDTYGHDEGDRILSAIGDAIRPVLRRRDRVGRWGGEEFVILLSDIEMVDLFTVAERIRKRVQGLAEALTDQDAGADTSEQPTYQTSASFGISRFQPGDKSVYDALKRADVALYQAKSAGRNRVVLHQDLAA</sequence>
<evidence type="ECO:0000313" key="6">
    <source>
        <dbReference type="EMBL" id="SMY09643.1"/>
    </source>
</evidence>
<organism evidence="6 7">
    <name type="scientific">Flavimaricola marinus</name>
    <dbReference type="NCBI Taxonomy" id="1819565"/>
    <lineage>
        <taxon>Bacteria</taxon>
        <taxon>Pseudomonadati</taxon>
        <taxon>Pseudomonadota</taxon>
        <taxon>Alphaproteobacteria</taxon>
        <taxon>Rhodobacterales</taxon>
        <taxon>Paracoccaceae</taxon>
        <taxon>Flavimaricola</taxon>
    </lineage>
</organism>
<dbReference type="EMBL" id="FXZK01000011">
    <property type="protein sequence ID" value="SMY09643.1"/>
    <property type="molecule type" value="Genomic_DNA"/>
</dbReference>
<dbReference type="GO" id="GO:0052621">
    <property type="term" value="F:diguanylate cyclase activity"/>
    <property type="evidence" value="ECO:0007669"/>
    <property type="project" value="UniProtKB-EC"/>
</dbReference>
<dbReference type="InterPro" id="IPR029787">
    <property type="entry name" value="Nucleotide_cyclase"/>
</dbReference>
<keyword evidence="4" id="KW-1133">Transmembrane helix</keyword>
<reference evidence="6 7" key="1">
    <citation type="submission" date="2017-05" db="EMBL/GenBank/DDBJ databases">
        <authorList>
            <person name="Song R."/>
            <person name="Chenine A.L."/>
            <person name="Ruprecht R.M."/>
        </authorList>
    </citation>
    <scope>NUCLEOTIDE SEQUENCE [LARGE SCALE GENOMIC DNA]</scope>
    <source>
        <strain evidence="6 7">CECT 8899</strain>
    </source>
</reference>
<keyword evidence="4" id="KW-0812">Transmembrane</keyword>
<proteinExistence type="predicted"/>
<evidence type="ECO:0000256" key="1">
    <source>
        <dbReference type="ARBA" id="ARBA00012528"/>
    </source>
</evidence>